<proteinExistence type="inferred from homology"/>
<accession>A0A4R1HI57</accession>
<comment type="function">
    <text evidence="2">Catalyzes the conversion of D-ribulose 5-phosphate to formate and 3,4-dihydroxy-2-butanone 4-phosphate.</text>
</comment>
<dbReference type="GO" id="GO:0005829">
    <property type="term" value="C:cytosol"/>
    <property type="evidence" value="ECO:0007669"/>
    <property type="project" value="TreeGrafter"/>
</dbReference>
<dbReference type="GO" id="GO:0003935">
    <property type="term" value="F:GTP cyclohydrolase II activity"/>
    <property type="evidence" value="ECO:0007669"/>
    <property type="project" value="TreeGrafter"/>
</dbReference>
<dbReference type="GO" id="GO:0009231">
    <property type="term" value="P:riboflavin biosynthetic process"/>
    <property type="evidence" value="ECO:0007669"/>
    <property type="project" value="UniProtKB-UniPathway"/>
</dbReference>
<evidence type="ECO:0000256" key="6">
    <source>
        <dbReference type="ARBA" id="ARBA00022619"/>
    </source>
</evidence>
<sequence length="414" mass="43264">MTVRVPCAPEASAGTDGLGRALADLAAGRPIVVVDDEALESSGALVVAAERATPEVMAFVVRHTSGFVCAALDRADCDRLALTPTCPTGRDRHGTSRLVSVDADADADADADDGVGTGISAADRARTVRVLADAGSAPADLRRPGHVVPLRAEDGGVLRRPGHTEAAVDLARLAGLRPAGVLGEVVSERPGEQGMARRDELELLATDHDLQMVTVADLAAHRRRTETQVVRVTEACLPLAAATFRAVGYTDALDGAEHVALVHGEVEDGQDVPVRVHRECLTGDVFGSRRCGCGPRLRDALERVADEGHGVVLYLRPEGPGASRLHELSAYQRHDIGGAHGSTSPDAHPRANARDHDGVGAQILRELGVRSVRLLAEDPAQRSVLEGHGLPVAARADLSVASPADRTAPTCCVP</sequence>
<dbReference type="SUPFAM" id="SSF55821">
    <property type="entry name" value="YrdC/RibB"/>
    <property type="match status" value="1"/>
</dbReference>
<dbReference type="SUPFAM" id="SSF142695">
    <property type="entry name" value="RibA-like"/>
    <property type="match status" value="1"/>
</dbReference>
<gene>
    <name evidence="10" type="ORF">EV378_5919</name>
</gene>
<protein>
    <recommendedName>
        <fullName evidence="5">3,4-dihydroxy-2-butanone-4-phosphate synthase</fullName>
        <ecNumber evidence="5">4.1.99.12</ecNumber>
    </recommendedName>
</protein>
<feature type="domain" description="GTP cyclohydrolase II" evidence="9">
    <location>
        <begin position="232"/>
        <end position="395"/>
    </location>
</feature>
<keyword evidence="11" id="KW-1185">Reference proteome</keyword>
<dbReference type="PANTHER" id="PTHR21327:SF18">
    <property type="entry name" value="3,4-DIHYDROXY-2-BUTANONE 4-PHOSPHATE SYNTHASE"/>
    <property type="match status" value="1"/>
</dbReference>
<dbReference type="InterPro" id="IPR036144">
    <property type="entry name" value="RibA-like_sf"/>
</dbReference>
<dbReference type="InterPro" id="IPR017945">
    <property type="entry name" value="DHBP_synth_RibB-like_a/b_dom"/>
</dbReference>
<evidence type="ECO:0000256" key="5">
    <source>
        <dbReference type="ARBA" id="ARBA00012153"/>
    </source>
</evidence>
<evidence type="ECO:0000256" key="2">
    <source>
        <dbReference type="ARBA" id="ARBA00002284"/>
    </source>
</evidence>
<dbReference type="InterPro" id="IPR000422">
    <property type="entry name" value="DHBP_synthase_RibB"/>
</dbReference>
<evidence type="ECO:0000256" key="7">
    <source>
        <dbReference type="ARBA" id="ARBA00022723"/>
    </source>
</evidence>
<dbReference type="Pfam" id="PF00926">
    <property type="entry name" value="DHBP_synthase"/>
    <property type="match status" value="1"/>
</dbReference>
<dbReference type="Gene3D" id="3.40.50.10990">
    <property type="entry name" value="GTP cyclohydrolase II"/>
    <property type="match status" value="1"/>
</dbReference>
<reference evidence="10 11" key="1">
    <citation type="submission" date="2019-03" db="EMBL/GenBank/DDBJ databases">
        <title>Sequencing the genomes of 1000 actinobacteria strains.</title>
        <authorList>
            <person name="Klenk H.-P."/>
        </authorList>
    </citation>
    <scope>NUCLEOTIDE SEQUENCE [LARGE SCALE GENOMIC DNA]</scope>
    <source>
        <strain evidence="10 11">DSM 44969</strain>
    </source>
</reference>
<evidence type="ECO:0000313" key="10">
    <source>
        <dbReference type="EMBL" id="TCK21927.1"/>
    </source>
</evidence>
<evidence type="ECO:0000313" key="11">
    <source>
        <dbReference type="Proteomes" id="UP000295560"/>
    </source>
</evidence>
<keyword evidence="10" id="KW-0378">Hydrolase</keyword>
<dbReference type="Proteomes" id="UP000295560">
    <property type="component" value="Unassembled WGS sequence"/>
</dbReference>
<comment type="similarity">
    <text evidence="4">In the N-terminal section; belongs to the DHBP synthase family.</text>
</comment>
<dbReference type="GO" id="GO:0008686">
    <property type="term" value="F:3,4-dihydroxy-2-butanone-4-phosphate synthase activity"/>
    <property type="evidence" value="ECO:0007669"/>
    <property type="project" value="UniProtKB-EC"/>
</dbReference>
<dbReference type="GO" id="GO:0046872">
    <property type="term" value="F:metal ion binding"/>
    <property type="evidence" value="ECO:0007669"/>
    <property type="project" value="UniProtKB-KW"/>
</dbReference>
<dbReference type="Pfam" id="PF00925">
    <property type="entry name" value="GTP_cyclohydro2"/>
    <property type="match status" value="1"/>
</dbReference>
<keyword evidence="7" id="KW-0479">Metal-binding</keyword>
<dbReference type="AlphaFoldDB" id="A0A4R1HI57"/>
<evidence type="ECO:0000256" key="3">
    <source>
        <dbReference type="ARBA" id="ARBA00004904"/>
    </source>
</evidence>
<evidence type="ECO:0000256" key="4">
    <source>
        <dbReference type="ARBA" id="ARBA00005520"/>
    </source>
</evidence>
<evidence type="ECO:0000259" key="9">
    <source>
        <dbReference type="Pfam" id="PF00925"/>
    </source>
</evidence>
<evidence type="ECO:0000256" key="1">
    <source>
        <dbReference type="ARBA" id="ARBA00000141"/>
    </source>
</evidence>
<dbReference type="RefSeq" id="WP_132430608.1">
    <property type="nucleotide sequence ID" value="NZ_SMFZ01000002.1"/>
</dbReference>
<dbReference type="PIRSF" id="PIRSF001259">
    <property type="entry name" value="RibA"/>
    <property type="match status" value="1"/>
</dbReference>
<organism evidence="10 11">
    <name type="scientific">Pseudonocardia endophytica</name>
    <dbReference type="NCBI Taxonomy" id="401976"/>
    <lineage>
        <taxon>Bacteria</taxon>
        <taxon>Bacillati</taxon>
        <taxon>Actinomycetota</taxon>
        <taxon>Actinomycetes</taxon>
        <taxon>Pseudonocardiales</taxon>
        <taxon>Pseudonocardiaceae</taxon>
        <taxon>Pseudonocardia</taxon>
    </lineage>
</organism>
<name>A0A4R1HI57_PSEEN</name>
<dbReference type="OrthoDB" id="9793111at2"/>
<dbReference type="UniPathway" id="UPA00275">
    <property type="reaction ID" value="UER00399"/>
</dbReference>
<dbReference type="Gene3D" id="3.90.870.10">
    <property type="entry name" value="DHBP synthase"/>
    <property type="match status" value="1"/>
</dbReference>
<comment type="pathway">
    <text evidence="3">Cofactor biosynthesis; riboflavin biosynthesis; 2-hydroxy-3-oxobutyl phosphate from D-ribulose 5-phosphate: step 1/1.</text>
</comment>
<dbReference type="EMBL" id="SMFZ01000002">
    <property type="protein sequence ID" value="TCK21927.1"/>
    <property type="molecule type" value="Genomic_DNA"/>
</dbReference>
<evidence type="ECO:0000256" key="8">
    <source>
        <dbReference type="SAM" id="MobiDB-lite"/>
    </source>
</evidence>
<comment type="caution">
    <text evidence="10">The sequence shown here is derived from an EMBL/GenBank/DDBJ whole genome shotgun (WGS) entry which is preliminary data.</text>
</comment>
<dbReference type="PANTHER" id="PTHR21327">
    <property type="entry name" value="GTP CYCLOHYDROLASE II-RELATED"/>
    <property type="match status" value="1"/>
</dbReference>
<dbReference type="InterPro" id="IPR032677">
    <property type="entry name" value="GTP_cyclohydro_II"/>
</dbReference>
<dbReference type="EC" id="4.1.99.12" evidence="5"/>
<comment type="catalytic activity">
    <reaction evidence="1">
        <text>D-ribulose 5-phosphate = (2S)-2-hydroxy-3-oxobutyl phosphate + formate + H(+)</text>
        <dbReference type="Rhea" id="RHEA:18457"/>
        <dbReference type="ChEBI" id="CHEBI:15378"/>
        <dbReference type="ChEBI" id="CHEBI:15740"/>
        <dbReference type="ChEBI" id="CHEBI:58121"/>
        <dbReference type="ChEBI" id="CHEBI:58830"/>
        <dbReference type="EC" id="4.1.99.12"/>
    </reaction>
</comment>
<keyword evidence="6" id="KW-0686">Riboflavin biosynthesis</keyword>
<feature type="region of interest" description="Disordered" evidence="8">
    <location>
        <begin position="335"/>
        <end position="354"/>
    </location>
</feature>